<keyword evidence="6 9" id="KW-0658">Purine biosynthesis</keyword>
<dbReference type="PROSITE" id="PS51273">
    <property type="entry name" value="GATASE_TYPE_1"/>
    <property type="match status" value="1"/>
</dbReference>
<dbReference type="GO" id="GO:0005524">
    <property type="term" value="F:ATP binding"/>
    <property type="evidence" value="ECO:0007669"/>
    <property type="project" value="UniProtKB-UniRule"/>
</dbReference>
<keyword evidence="3 9" id="KW-0436">Ligase</keyword>
<dbReference type="FunFam" id="3.30.300.10:FF:000002">
    <property type="entry name" value="GMP synthase [glutamine-hydrolyzing]"/>
    <property type="match status" value="1"/>
</dbReference>
<comment type="function">
    <text evidence="1 9">Catalyzes the synthesis of GMP from XMP.</text>
</comment>
<feature type="binding site" evidence="10">
    <location>
        <begin position="229"/>
        <end position="235"/>
    </location>
    <ligand>
        <name>ATP</name>
        <dbReference type="ChEBI" id="CHEBI:30616"/>
    </ligand>
</feature>
<name>A0A7C9ND02_9BACT</name>
<reference evidence="12" key="1">
    <citation type="submission" date="2018-08" db="EMBL/GenBank/DDBJ databases">
        <title>Murine metabolic-syndrome-specific gut microbial biobank.</title>
        <authorList>
            <person name="Liu C."/>
        </authorList>
    </citation>
    <scope>NUCLEOTIDE SEQUENCE [LARGE SCALE GENOMIC DNA]</scope>
    <source>
        <strain evidence="12">Z82</strain>
    </source>
</reference>
<keyword evidence="7 9" id="KW-0067">ATP-binding</keyword>
<dbReference type="SUPFAM" id="SSF52402">
    <property type="entry name" value="Adenine nucleotide alpha hydrolases-like"/>
    <property type="match status" value="1"/>
</dbReference>
<evidence type="ECO:0000256" key="4">
    <source>
        <dbReference type="ARBA" id="ARBA00022741"/>
    </source>
</evidence>
<dbReference type="PROSITE" id="PS51553">
    <property type="entry name" value="GMPS_ATP_PPASE"/>
    <property type="match status" value="1"/>
</dbReference>
<dbReference type="Gene3D" id="3.30.300.10">
    <property type="match status" value="1"/>
</dbReference>
<dbReference type="SUPFAM" id="SSF52317">
    <property type="entry name" value="Class I glutamine amidotransferase-like"/>
    <property type="match status" value="1"/>
</dbReference>
<dbReference type="InterPro" id="IPR004739">
    <property type="entry name" value="GMP_synth_GATase"/>
</dbReference>
<dbReference type="EC" id="6.3.5.2" evidence="9"/>
<dbReference type="CDD" id="cd01997">
    <property type="entry name" value="GMP_synthase_C"/>
    <property type="match status" value="1"/>
</dbReference>
<dbReference type="PANTHER" id="PTHR11922">
    <property type="entry name" value="GMP SYNTHASE-RELATED"/>
    <property type="match status" value="1"/>
</dbReference>
<dbReference type="FunFam" id="3.40.50.880:FF:000001">
    <property type="entry name" value="GMP synthase [glutamine-hydrolyzing]"/>
    <property type="match status" value="1"/>
</dbReference>
<keyword evidence="8 9" id="KW-0315">Glutamine amidotransferase</keyword>
<feature type="active site" evidence="9">
    <location>
        <position position="177"/>
    </location>
</feature>
<comment type="subunit">
    <text evidence="9">Homodimer.</text>
</comment>
<dbReference type="UniPathway" id="UPA00189">
    <property type="reaction ID" value="UER00296"/>
</dbReference>
<evidence type="ECO:0000313" key="12">
    <source>
        <dbReference type="EMBL" id="NBI34888.1"/>
    </source>
</evidence>
<dbReference type="InterPro" id="IPR022955">
    <property type="entry name" value="GMP_synthase"/>
</dbReference>
<dbReference type="InterPro" id="IPR029062">
    <property type="entry name" value="Class_I_gatase-like"/>
</dbReference>
<dbReference type="InterPro" id="IPR014729">
    <property type="entry name" value="Rossmann-like_a/b/a_fold"/>
</dbReference>
<dbReference type="Gene3D" id="3.40.50.620">
    <property type="entry name" value="HUPs"/>
    <property type="match status" value="1"/>
</dbReference>
<organism evidence="12">
    <name type="scientific">Muribaculaceae bacterium Z82</name>
    <dbReference type="NCBI Taxonomy" id="2304548"/>
    <lineage>
        <taxon>Bacteria</taxon>
        <taxon>Pseudomonadati</taxon>
        <taxon>Bacteroidota</taxon>
        <taxon>Bacteroidia</taxon>
        <taxon>Bacteroidales</taxon>
        <taxon>Muribaculaceae</taxon>
    </lineage>
</organism>
<dbReference type="HAMAP" id="MF_00344">
    <property type="entry name" value="GMP_synthase"/>
    <property type="match status" value="1"/>
</dbReference>
<dbReference type="Pfam" id="PF02540">
    <property type="entry name" value="NAD_synthase"/>
    <property type="match status" value="1"/>
</dbReference>
<evidence type="ECO:0000256" key="1">
    <source>
        <dbReference type="ARBA" id="ARBA00002332"/>
    </source>
</evidence>
<dbReference type="SUPFAM" id="SSF54810">
    <property type="entry name" value="GMP synthetase C-terminal dimerisation domain"/>
    <property type="match status" value="1"/>
</dbReference>
<comment type="caution">
    <text evidence="12">The sequence shown here is derived from an EMBL/GenBank/DDBJ whole genome shotgun (WGS) entry which is preliminary data.</text>
</comment>
<gene>
    <name evidence="9" type="primary">guaA</name>
    <name evidence="12" type="ORF">D1639_07570</name>
</gene>
<dbReference type="GO" id="GO:0003921">
    <property type="term" value="F:GMP synthase activity"/>
    <property type="evidence" value="ECO:0007669"/>
    <property type="project" value="InterPro"/>
</dbReference>
<dbReference type="Gene3D" id="3.40.50.880">
    <property type="match status" value="1"/>
</dbReference>
<dbReference type="Pfam" id="PF00958">
    <property type="entry name" value="GMP_synt_C"/>
    <property type="match status" value="1"/>
</dbReference>
<dbReference type="InterPro" id="IPR025777">
    <property type="entry name" value="GMPS_ATP_PPase_dom"/>
</dbReference>
<feature type="active site" evidence="9">
    <location>
        <position position="175"/>
    </location>
</feature>
<dbReference type="NCBIfam" id="TIGR00888">
    <property type="entry name" value="guaA_Nterm"/>
    <property type="match status" value="1"/>
</dbReference>
<sequence>MATSAAGSPVLVVDFGAQYGQLIARRVRDLHVYSEIVPCDIAADEVRALNPAAIILSGGPASVYAEDAPGIDPTIFELGVPVLGFCYGQQIMAVTLGGAVGHTEKGEYGPAPLTLTEGSPSPLFAGTPCEQTVWMSHRDAVSQVPEGFVVTSSTDVCPVASMECAERRLFATQFHPEVRHTPYGDALLRNFLFGICGLEPNWTMDSIVEDAVAAIKDQVGGDRVILGLSGGVDSSVVASLCAKAIGKQLTCVFVNHGLLRKNEPEEVEEVFTKQFDVDFIHVHAEDRYAALLADVSEPEEKRRIIGTQFWKEFFAVAEELACDGRPVKYLAQGTIYPDIIESGARKTGGKASTIKSHHNLIPFPEGVHFDLIEPLDHFFKDEVRALGTALGLPDHIVHRQPFPGPGLAIRIIGTVTREKLEILKNADAIVREELDAYNEQLKAKIAERAAEAGAADETVLEVRDASGDAADAQAASHPNIITSVAADELVRRDAGGPEVERPVWQYFAVLPDVRSVGVMGDERTYARPIILRAVESSDAMTADWARLPYDVLAKISSRIVAEVPGVNRVAYDITSKPPATIEWE</sequence>
<dbReference type="InterPro" id="IPR022310">
    <property type="entry name" value="NAD/GMP_synthase"/>
</dbReference>
<evidence type="ECO:0000256" key="10">
    <source>
        <dbReference type="PROSITE-ProRule" id="PRU00886"/>
    </source>
</evidence>
<dbReference type="InterPro" id="IPR001674">
    <property type="entry name" value="GMP_synth_C"/>
</dbReference>
<dbReference type="EMBL" id="QWKH01000053">
    <property type="protein sequence ID" value="NBI34888.1"/>
    <property type="molecule type" value="Genomic_DNA"/>
</dbReference>
<evidence type="ECO:0000256" key="2">
    <source>
        <dbReference type="ARBA" id="ARBA00005153"/>
    </source>
</evidence>
<keyword evidence="5 9" id="KW-0332">GMP biosynthesis</keyword>
<evidence type="ECO:0000256" key="7">
    <source>
        <dbReference type="ARBA" id="ARBA00022840"/>
    </source>
</evidence>
<evidence type="ECO:0000256" key="5">
    <source>
        <dbReference type="ARBA" id="ARBA00022749"/>
    </source>
</evidence>
<dbReference type="Pfam" id="PF00117">
    <property type="entry name" value="GATase"/>
    <property type="match status" value="1"/>
</dbReference>
<comment type="catalytic activity">
    <reaction evidence="9">
        <text>XMP + L-glutamine + ATP + H2O = GMP + L-glutamate + AMP + diphosphate + 2 H(+)</text>
        <dbReference type="Rhea" id="RHEA:11680"/>
        <dbReference type="ChEBI" id="CHEBI:15377"/>
        <dbReference type="ChEBI" id="CHEBI:15378"/>
        <dbReference type="ChEBI" id="CHEBI:29985"/>
        <dbReference type="ChEBI" id="CHEBI:30616"/>
        <dbReference type="ChEBI" id="CHEBI:33019"/>
        <dbReference type="ChEBI" id="CHEBI:57464"/>
        <dbReference type="ChEBI" id="CHEBI:58115"/>
        <dbReference type="ChEBI" id="CHEBI:58359"/>
        <dbReference type="ChEBI" id="CHEBI:456215"/>
        <dbReference type="EC" id="6.3.5.2"/>
    </reaction>
</comment>
<evidence type="ECO:0000256" key="3">
    <source>
        <dbReference type="ARBA" id="ARBA00022598"/>
    </source>
</evidence>
<dbReference type="NCBIfam" id="NF000848">
    <property type="entry name" value="PRK00074.1"/>
    <property type="match status" value="1"/>
</dbReference>
<dbReference type="PRINTS" id="PR00099">
    <property type="entry name" value="CPSGATASE"/>
</dbReference>
<dbReference type="PRINTS" id="PR00096">
    <property type="entry name" value="GATASE"/>
</dbReference>
<keyword evidence="4 9" id="KW-0547">Nucleotide-binding</keyword>
<evidence type="ECO:0000256" key="9">
    <source>
        <dbReference type="HAMAP-Rule" id="MF_00344"/>
    </source>
</evidence>
<comment type="pathway">
    <text evidence="2 9">Purine metabolism; GMP biosynthesis; GMP from XMP (L-Gln route): step 1/1.</text>
</comment>
<dbReference type="PANTHER" id="PTHR11922:SF2">
    <property type="entry name" value="GMP SYNTHASE [GLUTAMINE-HYDROLYZING]"/>
    <property type="match status" value="1"/>
</dbReference>
<evidence type="ECO:0000256" key="6">
    <source>
        <dbReference type="ARBA" id="ARBA00022755"/>
    </source>
</evidence>
<evidence type="ECO:0000256" key="8">
    <source>
        <dbReference type="ARBA" id="ARBA00022962"/>
    </source>
</evidence>
<feature type="active site" description="Nucleophile" evidence="9">
    <location>
        <position position="86"/>
    </location>
</feature>
<dbReference type="GO" id="GO:0005829">
    <property type="term" value="C:cytosol"/>
    <property type="evidence" value="ECO:0007669"/>
    <property type="project" value="TreeGrafter"/>
</dbReference>
<dbReference type="InterPro" id="IPR017926">
    <property type="entry name" value="GATASE"/>
</dbReference>
<feature type="domain" description="GMPS ATP-PPase" evidence="11">
    <location>
        <begin position="202"/>
        <end position="399"/>
    </location>
</feature>
<proteinExistence type="inferred from homology"/>
<dbReference type="CDD" id="cd01742">
    <property type="entry name" value="GATase1_GMP_Synthase"/>
    <property type="match status" value="1"/>
</dbReference>
<dbReference type="AlphaFoldDB" id="A0A7C9ND02"/>
<protein>
    <recommendedName>
        <fullName evidence="9">GMP synthase [glutamine-hydrolyzing]</fullName>
        <ecNumber evidence="9">6.3.5.2</ecNumber>
    </recommendedName>
    <alternativeName>
        <fullName evidence="9">GMP synthetase</fullName>
    </alternativeName>
    <alternativeName>
        <fullName evidence="9">Glutamine amidotransferase</fullName>
    </alternativeName>
</protein>
<evidence type="ECO:0000259" key="11">
    <source>
        <dbReference type="PROSITE" id="PS51553"/>
    </source>
</evidence>
<accession>A0A7C9ND02</accession>